<dbReference type="AlphaFoldDB" id="Q4RT09"/>
<dbReference type="OrthoDB" id="9450632at2759"/>
<evidence type="ECO:0000256" key="1">
    <source>
        <dbReference type="SAM" id="MobiDB-lite"/>
    </source>
</evidence>
<feature type="region of interest" description="Disordered" evidence="1">
    <location>
        <begin position="183"/>
        <end position="211"/>
    </location>
</feature>
<dbReference type="InterPro" id="IPR031630">
    <property type="entry name" value="CCDC117"/>
</dbReference>
<proteinExistence type="predicted"/>
<sequence length="232" mass="25772">MEPTEDSCGSPLVGWSSDGRPPPEEASRRDTSGRAAPLGPPGHQSFLQPLSRPLQPETDSCCMEIEAAQRKLQEIEDRITLEDDDEDEELREEPAPRRPVLVISDSLKEGLQRGIADILPHTVAQSVYVPFSLLHKQPPSGEFPPFTLCCVFLRSHSCMEMVLWRPPDELLSRRQKNALLKLRKPQTAASRQALTPCSSPNHRGPSSPPADTHSCLYSFPVAHSCGEEEMEM</sequence>
<reference evidence="2" key="2">
    <citation type="submission" date="2004-02" db="EMBL/GenBank/DDBJ databases">
        <authorList>
            <consortium name="Genoscope"/>
            <consortium name="Whitehead Institute Centre for Genome Research"/>
        </authorList>
    </citation>
    <scope>NUCLEOTIDE SEQUENCE</scope>
</reference>
<dbReference type="Pfam" id="PF15810">
    <property type="entry name" value="CCDC117"/>
    <property type="match status" value="2"/>
</dbReference>
<reference evidence="2" key="1">
    <citation type="journal article" date="2004" name="Nature">
        <title>Genome duplication in the teleost fish Tetraodon nigroviridis reveals the early vertebrate proto-karyotype.</title>
        <authorList>
            <person name="Jaillon O."/>
            <person name="Aury J.-M."/>
            <person name="Brunet F."/>
            <person name="Petit J.-L."/>
            <person name="Stange-Thomann N."/>
            <person name="Mauceli E."/>
            <person name="Bouneau L."/>
            <person name="Fischer C."/>
            <person name="Ozouf-Costaz C."/>
            <person name="Bernot A."/>
            <person name="Nicaud S."/>
            <person name="Jaffe D."/>
            <person name="Fisher S."/>
            <person name="Lutfalla G."/>
            <person name="Dossat C."/>
            <person name="Segurens B."/>
            <person name="Dasilva C."/>
            <person name="Salanoubat M."/>
            <person name="Levy M."/>
            <person name="Boudet N."/>
            <person name="Castellano S."/>
            <person name="Anthouard V."/>
            <person name="Jubin C."/>
            <person name="Castelli V."/>
            <person name="Katinka M."/>
            <person name="Vacherie B."/>
            <person name="Biemont C."/>
            <person name="Skalli Z."/>
            <person name="Cattolico L."/>
            <person name="Poulain J."/>
            <person name="De Berardinis V."/>
            <person name="Cruaud C."/>
            <person name="Duprat S."/>
            <person name="Brottier P."/>
            <person name="Coutanceau J.-P."/>
            <person name="Gouzy J."/>
            <person name="Parra G."/>
            <person name="Lardier G."/>
            <person name="Chapple C."/>
            <person name="McKernan K.J."/>
            <person name="McEwan P."/>
            <person name="Bosak S."/>
            <person name="Kellis M."/>
            <person name="Volff J.-N."/>
            <person name="Guigo R."/>
            <person name="Zody M.C."/>
            <person name="Mesirov J."/>
            <person name="Lindblad-Toh K."/>
            <person name="Birren B."/>
            <person name="Nusbaum C."/>
            <person name="Kahn D."/>
            <person name="Robinson-Rechavi M."/>
            <person name="Laudet V."/>
            <person name="Schachter V."/>
            <person name="Quetier F."/>
            <person name="Saurin W."/>
            <person name="Scarpelli C."/>
            <person name="Wincker P."/>
            <person name="Lander E.S."/>
            <person name="Weissenbach J."/>
            <person name="Roest Crollius H."/>
        </authorList>
    </citation>
    <scope>NUCLEOTIDE SEQUENCE [LARGE SCALE GENOMIC DNA]</scope>
</reference>
<dbReference type="PANTHER" id="PTHR36128">
    <property type="entry name" value="COILED-COIL DOMAIN-CONTAINING PROTEIN 117"/>
    <property type="match status" value="1"/>
</dbReference>
<dbReference type="PANTHER" id="PTHR36128:SF1">
    <property type="entry name" value="COILED-COIL DOMAIN-CONTAINING PROTEIN 117"/>
    <property type="match status" value="1"/>
</dbReference>
<dbReference type="KEGG" id="tng:GSTEN00029471G001"/>
<dbReference type="EMBL" id="CAAE01014999">
    <property type="protein sequence ID" value="CAG08473.1"/>
    <property type="molecule type" value="Genomic_DNA"/>
</dbReference>
<name>Q4RT09_TETNG</name>
<feature type="compositionally biased region" description="Basic and acidic residues" evidence="1">
    <location>
        <begin position="21"/>
        <end position="32"/>
    </location>
</feature>
<comment type="caution">
    <text evidence="2">The sequence shown here is derived from an EMBL/GenBank/DDBJ whole genome shotgun (WGS) entry which is preliminary data.</text>
</comment>
<feature type="compositionally biased region" description="Polar residues" evidence="1">
    <location>
        <begin position="187"/>
        <end position="201"/>
    </location>
</feature>
<protein>
    <submittedName>
        <fullName evidence="2">(spotted green pufferfish) hypothetical protein</fullName>
    </submittedName>
</protein>
<feature type="region of interest" description="Disordered" evidence="1">
    <location>
        <begin position="1"/>
        <end position="60"/>
    </location>
</feature>
<gene>
    <name evidence="2" type="ORF">GSTENG00029471001</name>
</gene>
<evidence type="ECO:0000313" key="2">
    <source>
        <dbReference type="EMBL" id="CAG08473.1"/>
    </source>
</evidence>
<organism evidence="2">
    <name type="scientific">Tetraodon nigroviridis</name>
    <name type="common">Spotted green pufferfish</name>
    <name type="synonym">Chelonodon nigroviridis</name>
    <dbReference type="NCBI Taxonomy" id="99883"/>
    <lineage>
        <taxon>Eukaryota</taxon>
        <taxon>Metazoa</taxon>
        <taxon>Chordata</taxon>
        <taxon>Craniata</taxon>
        <taxon>Vertebrata</taxon>
        <taxon>Euteleostomi</taxon>
        <taxon>Actinopterygii</taxon>
        <taxon>Neopterygii</taxon>
        <taxon>Teleostei</taxon>
        <taxon>Neoteleostei</taxon>
        <taxon>Acanthomorphata</taxon>
        <taxon>Eupercaria</taxon>
        <taxon>Tetraodontiformes</taxon>
        <taxon>Tetradontoidea</taxon>
        <taxon>Tetraodontidae</taxon>
        <taxon>Tetraodon</taxon>
    </lineage>
</organism>
<accession>Q4RT09</accession>